<name>A0A3B0V1G9_9ZZZZ</name>
<dbReference type="Pfam" id="PF13424">
    <property type="entry name" value="TPR_12"/>
    <property type="match status" value="2"/>
</dbReference>
<dbReference type="SUPFAM" id="SSF48452">
    <property type="entry name" value="TPR-like"/>
    <property type="match status" value="1"/>
</dbReference>
<sequence length="396" mass="45013">MTNAAKEIYTAAILNGQQEYMRVIARGERAADLIRSEHESMKRAAEEGLRFPQLWEQTAVYIDTLFSAIERWGEWSEWMILLQKAKVVLTDKPRSLLRILYWLGHIYYLHRNFEDALAMLTNALTIAKQADPPFIPLIQQRLCNIYLSMGKCDAARSIGVDALTYCHQLEEADALAASIHDSVGLVAMQMGLYEEAVDHFKTAVSLWKQQHLQTQQSRTETNLGVAYFQLSQFDNAITHFKHALAHLEQLNSPVDRLKTINNLASIYYMQAAYKKAEKLLIKAIAEGRKLAGAYHLRGSLSHNLGNTLLALERFGEAEVYLNSSLHLWHIANDILEAANTHDTLGELFQAKQSFEKAIIHYKQAIAFAKEHLDNLQAQTLLQNCEREIEMCKAQLG</sequence>
<protein>
    <submittedName>
        <fullName evidence="4">Uncharacterized protein</fullName>
    </submittedName>
</protein>
<dbReference type="InterPro" id="IPR019734">
    <property type="entry name" value="TPR_rpt"/>
</dbReference>
<keyword evidence="2" id="KW-0802">TPR repeat</keyword>
<evidence type="ECO:0000256" key="3">
    <source>
        <dbReference type="SAM" id="Coils"/>
    </source>
</evidence>
<keyword evidence="1" id="KW-0677">Repeat</keyword>
<keyword evidence="3" id="KW-0175">Coiled coil</keyword>
<feature type="coiled-coil region" evidence="3">
    <location>
        <begin position="358"/>
        <end position="394"/>
    </location>
</feature>
<dbReference type="PANTHER" id="PTHR45641:SF19">
    <property type="entry name" value="NEPHROCYSTIN-3"/>
    <property type="match status" value="1"/>
</dbReference>
<evidence type="ECO:0000256" key="2">
    <source>
        <dbReference type="ARBA" id="ARBA00022803"/>
    </source>
</evidence>
<dbReference type="AlphaFoldDB" id="A0A3B0V1G9"/>
<evidence type="ECO:0000313" key="4">
    <source>
        <dbReference type="EMBL" id="VAW34253.1"/>
    </source>
</evidence>
<dbReference type="Gene3D" id="1.25.40.10">
    <property type="entry name" value="Tetratricopeptide repeat domain"/>
    <property type="match status" value="2"/>
</dbReference>
<dbReference type="PANTHER" id="PTHR45641">
    <property type="entry name" value="TETRATRICOPEPTIDE REPEAT PROTEIN (AFU_ORTHOLOGUE AFUA_6G03870)"/>
    <property type="match status" value="1"/>
</dbReference>
<reference evidence="4" key="1">
    <citation type="submission" date="2018-06" db="EMBL/GenBank/DDBJ databases">
        <authorList>
            <person name="Zhirakovskaya E."/>
        </authorList>
    </citation>
    <scope>NUCLEOTIDE SEQUENCE</scope>
</reference>
<dbReference type="SMART" id="SM00028">
    <property type="entry name" value="TPR"/>
    <property type="match status" value="6"/>
</dbReference>
<organism evidence="4">
    <name type="scientific">hydrothermal vent metagenome</name>
    <dbReference type="NCBI Taxonomy" id="652676"/>
    <lineage>
        <taxon>unclassified sequences</taxon>
        <taxon>metagenomes</taxon>
        <taxon>ecological metagenomes</taxon>
    </lineage>
</organism>
<dbReference type="EMBL" id="UOEU01000520">
    <property type="protein sequence ID" value="VAW34253.1"/>
    <property type="molecule type" value="Genomic_DNA"/>
</dbReference>
<dbReference type="PROSITE" id="PS50005">
    <property type="entry name" value="TPR"/>
    <property type="match status" value="3"/>
</dbReference>
<accession>A0A3B0V1G9</accession>
<evidence type="ECO:0000256" key="1">
    <source>
        <dbReference type="ARBA" id="ARBA00022737"/>
    </source>
</evidence>
<dbReference type="InterPro" id="IPR011990">
    <property type="entry name" value="TPR-like_helical_dom_sf"/>
</dbReference>
<gene>
    <name evidence="4" type="ORF">MNBD_CHLOROFLEXI01-267</name>
</gene>
<proteinExistence type="predicted"/>